<feature type="signal peptide" evidence="2">
    <location>
        <begin position="1"/>
        <end position="26"/>
    </location>
</feature>
<evidence type="ECO:0000313" key="5">
    <source>
        <dbReference type="Proteomes" id="UP001589608"/>
    </source>
</evidence>
<keyword evidence="5" id="KW-1185">Reference proteome</keyword>
<feature type="region of interest" description="Disordered" evidence="1">
    <location>
        <begin position="29"/>
        <end position="66"/>
    </location>
</feature>
<accession>A0ABV5M0E1</accession>
<feature type="chain" id="PRO_5045061130" evidence="2">
    <location>
        <begin position="27"/>
        <end position="227"/>
    </location>
</feature>
<proteinExistence type="predicted"/>
<evidence type="ECO:0000313" key="4">
    <source>
        <dbReference type="EMBL" id="MFB9442319.1"/>
    </source>
</evidence>
<feature type="domain" description="PASTA" evidence="3">
    <location>
        <begin position="60"/>
        <end position="134"/>
    </location>
</feature>
<dbReference type="Proteomes" id="UP001589608">
    <property type="component" value="Unassembled WGS sequence"/>
</dbReference>
<comment type="caution">
    <text evidence="4">The sequence shown here is derived from an EMBL/GenBank/DDBJ whole genome shotgun (WGS) entry which is preliminary data.</text>
</comment>
<dbReference type="EMBL" id="JBHMCA010000014">
    <property type="protein sequence ID" value="MFB9442319.1"/>
    <property type="molecule type" value="Genomic_DNA"/>
</dbReference>
<dbReference type="PROSITE" id="PS51178">
    <property type="entry name" value="PASTA"/>
    <property type="match status" value="2"/>
</dbReference>
<evidence type="ECO:0000256" key="2">
    <source>
        <dbReference type="SAM" id="SignalP"/>
    </source>
</evidence>
<dbReference type="SMART" id="SM00740">
    <property type="entry name" value="PASTA"/>
    <property type="match status" value="2"/>
</dbReference>
<reference evidence="4 5" key="1">
    <citation type="submission" date="2024-09" db="EMBL/GenBank/DDBJ databases">
        <authorList>
            <person name="Sun Q."/>
            <person name="Mori K."/>
        </authorList>
    </citation>
    <scope>NUCLEOTIDE SEQUENCE [LARGE SCALE GENOMIC DNA]</scope>
    <source>
        <strain evidence="4 5">JCM 3307</strain>
    </source>
</reference>
<protein>
    <submittedName>
        <fullName evidence="4">PASTA domain-containing protein</fullName>
    </submittedName>
</protein>
<sequence>MNRAVSHRRVTAALVCATLLAIPGCADGPDKPDKPGAAPPSVAASTAATDGSSTIAPSATASSIDTSVPDVVARRLPEAEELLRRHGFLAIRTVDATGQGRTVLEKNNWVVRTQIPAAGAPASPGLTVQLKVAKPTDEQAEGTVVKGVVPNVVCKDLQSAQDALRAAGFYVLTPHDGLGQGRIALVDRNWVVVGQSVEPGTAPDLKTHIELTVVKYGEPVGNSGCKS</sequence>
<organism evidence="4 5">
    <name type="scientific">Dactylosporangium vinaceum</name>
    <dbReference type="NCBI Taxonomy" id="53362"/>
    <lineage>
        <taxon>Bacteria</taxon>
        <taxon>Bacillati</taxon>
        <taxon>Actinomycetota</taxon>
        <taxon>Actinomycetes</taxon>
        <taxon>Micromonosporales</taxon>
        <taxon>Micromonosporaceae</taxon>
        <taxon>Dactylosporangium</taxon>
    </lineage>
</organism>
<keyword evidence="2" id="KW-0732">Signal</keyword>
<dbReference type="InterPro" id="IPR005543">
    <property type="entry name" value="PASTA_dom"/>
</dbReference>
<dbReference type="Gene3D" id="3.30.10.20">
    <property type="match status" value="2"/>
</dbReference>
<feature type="compositionally biased region" description="Low complexity" evidence="1">
    <location>
        <begin position="35"/>
        <end position="66"/>
    </location>
</feature>
<gene>
    <name evidence="4" type="ORF">ACFFTR_04360</name>
</gene>
<name>A0ABV5M0E1_9ACTN</name>
<dbReference type="RefSeq" id="WP_223101062.1">
    <property type="nucleotide sequence ID" value="NZ_CP061913.1"/>
</dbReference>
<feature type="domain" description="PASTA" evidence="3">
    <location>
        <begin position="143"/>
        <end position="215"/>
    </location>
</feature>
<evidence type="ECO:0000259" key="3">
    <source>
        <dbReference type="PROSITE" id="PS51178"/>
    </source>
</evidence>
<evidence type="ECO:0000256" key="1">
    <source>
        <dbReference type="SAM" id="MobiDB-lite"/>
    </source>
</evidence>